<reference evidence="3" key="1">
    <citation type="journal article" date="2017" name="Nat. Ecol. Evol.">
        <title>Genome expansion and lineage-specific genetic innovations in the forest pathogenic fungi Armillaria.</title>
        <authorList>
            <person name="Sipos G."/>
            <person name="Prasanna A.N."/>
            <person name="Walter M.C."/>
            <person name="O'Connor E."/>
            <person name="Balint B."/>
            <person name="Krizsan K."/>
            <person name="Kiss B."/>
            <person name="Hess J."/>
            <person name="Varga T."/>
            <person name="Slot J."/>
            <person name="Riley R."/>
            <person name="Boka B."/>
            <person name="Rigling D."/>
            <person name="Barry K."/>
            <person name="Lee J."/>
            <person name="Mihaltcheva S."/>
            <person name="LaButti K."/>
            <person name="Lipzen A."/>
            <person name="Waldron R."/>
            <person name="Moloney N.M."/>
            <person name="Sperisen C."/>
            <person name="Kredics L."/>
            <person name="Vagvoelgyi C."/>
            <person name="Patrignani A."/>
            <person name="Fitzpatrick D."/>
            <person name="Nagy I."/>
            <person name="Doyle S."/>
            <person name="Anderson J.B."/>
            <person name="Grigoriev I.V."/>
            <person name="Gueldener U."/>
            <person name="Muensterkoetter M."/>
            <person name="Nagy L.G."/>
        </authorList>
    </citation>
    <scope>NUCLEOTIDE SEQUENCE [LARGE SCALE GENOMIC DNA]</scope>
    <source>
        <strain evidence="3">C18/9</strain>
    </source>
</reference>
<evidence type="ECO:0000313" key="3">
    <source>
        <dbReference type="Proteomes" id="UP000219338"/>
    </source>
</evidence>
<evidence type="ECO:0000313" key="2">
    <source>
        <dbReference type="EMBL" id="SJL02765.1"/>
    </source>
</evidence>
<gene>
    <name evidence="2" type="ORF">ARMOST_06101</name>
</gene>
<sequence length="235" mass="26096">MTPTPDLTQKELVGIVTPSEESSATSIDMASSYDLEGGITQTIPTPLRPPLRQFKRPRWIDRYWKSNASRHALPTHQTTPTSFLHSPHKGTQLRGQVTLDTPHRPSLPRLRRNRHRGLTGSVRELPPPRVRSQRPTTPGAALLPIRPRPLMEEPRAPAQRIFIRPPTDPWPADESSDEETTAFSEPWQEDETQNASSPSPPTTRTTSTPSNSPSQTTTGMIAFSTSPPASTRRPA</sequence>
<dbReference type="STRING" id="47428.A0A284R250"/>
<accession>A0A284R250</accession>
<dbReference type="Proteomes" id="UP000219338">
    <property type="component" value="Unassembled WGS sequence"/>
</dbReference>
<feature type="compositionally biased region" description="Polar residues" evidence="1">
    <location>
        <begin position="75"/>
        <end position="84"/>
    </location>
</feature>
<feature type="region of interest" description="Disordered" evidence="1">
    <location>
        <begin position="71"/>
        <end position="235"/>
    </location>
</feature>
<protein>
    <submittedName>
        <fullName evidence="2">Uncharacterized protein</fullName>
    </submittedName>
</protein>
<name>A0A284R250_ARMOS</name>
<keyword evidence="3" id="KW-1185">Reference proteome</keyword>
<dbReference type="AlphaFoldDB" id="A0A284R250"/>
<organism evidence="2 3">
    <name type="scientific">Armillaria ostoyae</name>
    <name type="common">Armillaria root rot fungus</name>
    <dbReference type="NCBI Taxonomy" id="47428"/>
    <lineage>
        <taxon>Eukaryota</taxon>
        <taxon>Fungi</taxon>
        <taxon>Dikarya</taxon>
        <taxon>Basidiomycota</taxon>
        <taxon>Agaricomycotina</taxon>
        <taxon>Agaricomycetes</taxon>
        <taxon>Agaricomycetidae</taxon>
        <taxon>Agaricales</taxon>
        <taxon>Marasmiineae</taxon>
        <taxon>Physalacriaceae</taxon>
        <taxon>Armillaria</taxon>
    </lineage>
</organism>
<feature type="compositionally biased region" description="Low complexity" evidence="1">
    <location>
        <begin position="202"/>
        <end position="218"/>
    </location>
</feature>
<dbReference type="EMBL" id="FUEG01000003">
    <property type="protein sequence ID" value="SJL02765.1"/>
    <property type="molecule type" value="Genomic_DNA"/>
</dbReference>
<evidence type="ECO:0000256" key="1">
    <source>
        <dbReference type="SAM" id="MobiDB-lite"/>
    </source>
</evidence>
<proteinExistence type="predicted"/>